<dbReference type="SUPFAM" id="SSF117074">
    <property type="entry name" value="Hypothetical protein PA1324"/>
    <property type="match status" value="1"/>
</dbReference>
<dbReference type="Pfam" id="PF14478">
    <property type="entry name" value="DUF4430"/>
    <property type="match status" value="3"/>
</dbReference>
<evidence type="ECO:0000259" key="1">
    <source>
        <dbReference type="PROSITE" id="PS51272"/>
    </source>
</evidence>
<name>A0ABX1XIC4_9BACL</name>
<dbReference type="PANTHER" id="PTHR43308:SF5">
    <property type="entry name" value="S-LAYER PROTEIN _ PEPTIDOGLYCAN ENDO-BETA-N-ACETYLGLUCOSAMINIDASE"/>
    <property type="match status" value="1"/>
</dbReference>
<dbReference type="EMBL" id="WHNY01000072">
    <property type="protein sequence ID" value="NOU67609.1"/>
    <property type="molecule type" value="Genomic_DNA"/>
</dbReference>
<dbReference type="InterPro" id="IPR008930">
    <property type="entry name" value="Terpenoid_cyclase/PrenylTrfase"/>
</dbReference>
<proteinExistence type="predicted"/>
<dbReference type="Gene3D" id="1.50.10.20">
    <property type="match status" value="1"/>
</dbReference>
<gene>
    <name evidence="2" type="ORF">GC096_26600</name>
</gene>
<accession>A0ABX1XIC4</accession>
<comment type="caution">
    <text evidence="2">The sequence shown here is derived from an EMBL/GenBank/DDBJ whole genome shotgun (WGS) entry which is preliminary data.</text>
</comment>
<keyword evidence="3" id="KW-1185">Reference proteome</keyword>
<dbReference type="InterPro" id="IPR013783">
    <property type="entry name" value="Ig-like_fold"/>
</dbReference>
<dbReference type="CDD" id="cd00688">
    <property type="entry name" value="ISOPREN_C2_like"/>
    <property type="match status" value="1"/>
</dbReference>
<organism evidence="2 3">
    <name type="scientific">Paenibacillus plantarum</name>
    <dbReference type="NCBI Taxonomy" id="2654975"/>
    <lineage>
        <taxon>Bacteria</taxon>
        <taxon>Bacillati</taxon>
        <taxon>Bacillota</taxon>
        <taxon>Bacilli</taxon>
        <taxon>Bacillales</taxon>
        <taxon>Paenibacillaceae</taxon>
        <taxon>Paenibacillus</taxon>
    </lineage>
</organism>
<dbReference type="Proteomes" id="UP000653578">
    <property type="component" value="Unassembled WGS sequence"/>
</dbReference>
<dbReference type="SUPFAM" id="SSF48239">
    <property type="entry name" value="Terpenoid cyclases/Protein prenyltransferases"/>
    <property type="match status" value="1"/>
</dbReference>
<sequence length="2061" mass="220575">MYPFMQFNKGKRNGKMSYRYVPKRVIALIMSVMLLFSSLGVLIGPSNQAVAASSTGPSSIREWLPAPGQFTNEAGWGGTGDINVKWTNTPGSAGVSLGAFGGSIVFKFDDPIQNSSLNPYGVDFTVFGNAFAGNEEPAGVAVAQDDGTGNPGPWYYIAGSEHYEDSTIWDYQVTYTNPEPEFTTANGVKIPWTDNKSVSGNVYTNTYHKHSYYPIPANYPSAPIGFNNLSQTYTGVKISVKKNAFGYPDTHANGNAPYDVPVNPYLTSPTKGDPIDISWAVDSLGKPVSLNSISYVRVFNAVQMDGGALGEIGAEITSLQRVTANQSVSETADLSSIVLSGTNVDSSVTKQITVTAGVYEYNDILINADKIKLTANGTASNIFINNKSGTTGTLIDKEIPLSETTPKIVRVIAQDGLNTPKIYYLSIRKGLEEVNKSFLNAAITNVDNMQKGNYTDASWQALQNSLAAAKLISASSTVLQDQVDVALSDLLAAVQGLQINAPPETPQQLTVSVSISGYSAVAGKSVTLAKTDTQVEEGKTAAYAINKLTSHLNVINTSGNFITSIGGLAIGDGGPKSSWMYLVNGQFADVGIADYVLKSSDIITLVYTDDYEEDITKLADKTALNSKINELKEVTQGNYTEASWSVFQKSLTLAKEVAANSYAIQYHATSALSKLTSAFQSLVTTTSPPEQQTISVSFTLNGHSAVAVGKDVSLPKTTIQVESGKTAAYVIFKVLTEAGIHYEGNGGSYISKVKDLGEFDGGPKSGWLYSVDGVDPNVGIASYILTKNADIVLRYTDNFELENPTTPGGGTDGPSGGNPSAVEIQTAIDAASNYFTSKASGISSEWTAIGLARTGHKLPETYYHKLQNNVTYSQGDFSLVTDLERTILGITVSGGDATNVSGINLIAKLYNSNKMTDQGINGVVFALLALDSKNYSVPQDAIWTREVLINEIISRQHADGGFALSSGASDPDITAMVLTALAPYVDNQALLSANTITKTINWLSQHQESNGGYLSWGVDSSESVSQAIIALTSNQIDPTNAKYTKNGVNLLDKLFQFRLADGSFSHSTEMRSNGMATEQALQALAAYKLYKEGKGDRLYDFTKALPGLDQVSSSPVSIRVEGPEGRIAQGTVTAATPLQALDSLATAKGIEVKKEVKWGTLDLNIAGIHSSFYGDEDYGSWDFAIHRGNKWLTSYQGTSDQIILKASDEVIFFYNNYATMPIDSISIEPAKGSTVYEDVNFTVRVNKTEMDYSNFGLTPVAAAGVNVAIYTSTGDLVSSQKTDALGATVFGHLPAGNYTVSISDYVANSAPNVVHTTIPLQVQVGLAPTNVPLPTGDNQPTIEIPAGNQDYIIPVTDTDAAKEVTIQIPDDSQSKVYVSLPTGSSLPQIKAVKGNVTMVIPQGAQVTSGDTQAVELVTSKNANDAGVNHNVSSLVTSGKKLDSVDQVITIGGGSIGITFDQFVTVSFAGMKGKEAAYIQNGVPSVIQKFASDTAGAASGKNEYAYDSGNDLIVKTKHFTDFVAYTSSAIAVTPNPGGGYTPPVTKHVKLSVDKLTISKGYVIPEVSVELQTGDTAWSVLKRVLDTRGTVYKFKWTEEYGSVYVQSIDGDGEFDHGSKSGWMYNVNGTYPGIGASNTVLKDGDSVQWRYTTNLGKDLENEVIKKPTIVTPVINSGDKKPVIDVPATIEQDYILNITKELQDKELITINIPNVTPKIILNLDDVKDGIPAITAIKDDISLTIDKGTVLNSGDSNVGILTALNAVDKDLQELVNKGLSSANKKLVKLHQAFAMGNTSKSVLFDRPVTLVLKGAKGQQVGFIEGNAFTPIEIYGTEAEGIEATKGKEKITYAFVQDNNLIIKTNHFTSFVSYTSSEGTAVAFDLNKLYNDVKSISNWALDAIREATQKALVEGSNGQFSPQATVTRAEFTKMLVGVLGLDVQTVKVINFKDVAQDDWFYTYVNAAYKAGLITGTSADQFSPNEKLTREQMAVIMVNALKLPTAGNALAIDDLEQVSDWAKASVQSVIAQGLISGWDNRFHPIDEVTREMATVVAMRAYHSINDPK</sequence>
<dbReference type="Pfam" id="PF00395">
    <property type="entry name" value="SLH"/>
    <property type="match status" value="3"/>
</dbReference>
<dbReference type="InterPro" id="IPR001119">
    <property type="entry name" value="SLH_dom"/>
</dbReference>
<dbReference type="PANTHER" id="PTHR43308">
    <property type="entry name" value="OUTER MEMBRANE PROTEIN ALPHA-RELATED"/>
    <property type="match status" value="1"/>
</dbReference>
<reference evidence="2 3" key="1">
    <citation type="submission" date="2019-10" db="EMBL/GenBank/DDBJ databases">
        <title>Description of Paenibacillus humi sp. nov.</title>
        <authorList>
            <person name="Carlier A."/>
            <person name="Qi S."/>
        </authorList>
    </citation>
    <scope>NUCLEOTIDE SEQUENCE [LARGE SCALE GENOMIC DNA]</scope>
    <source>
        <strain evidence="2 3">LMG 31461</strain>
    </source>
</reference>
<dbReference type="Gene3D" id="2.60.40.10">
    <property type="entry name" value="Immunoglobulins"/>
    <property type="match status" value="1"/>
</dbReference>
<dbReference type="Gene3D" id="1.20.1270.90">
    <property type="entry name" value="AF1782-like"/>
    <property type="match status" value="1"/>
</dbReference>
<evidence type="ECO:0000313" key="2">
    <source>
        <dbReference type="EMBL" id="NOU67609.1"/>
    </source>
</evidence>
<protein>
    <submittedName>
        <fullName evidence="2">DUF4430 domain-containing protein</fullName>
    </submittedName>
</protein>
<dbReference type="InterPro" id="IPR051465">
    <property type="entry name" value="Cell_Envelope_Struct_Comp"/>
</dbReference>
<feature type="domain" description="SLH" evidence="1">
    <location>
        <begin position="2005"/>
        <end position="2061"/>
    </location>
</feature>
<dbReference type="Gene3D" id="1.20.1270.70">
    <property type="entry name" value="Designed single chain three-helix bundle"/>
    <property type="match status" value="1"/>
</dbReference>
<dbReference type="Gene3D" id="2.170.130.30">
    <property type="match status" value="3"/>
</dbReference>
<dbReference type="PROSITE" id="PS51272">
    <property type="entry name" value="SLH"/>
    <property type="match status" value="3"/>
</dbReference>
<evidence type="ECO:0000313" key="3">
    <source>
        <dbReference type="Proteomes" id="UP000653578"/>
    </source>
</evidence>
<feature type="domain" description="SLH" evidence="1">
    <location>
        <begin position="1941"/>
        <end position="2004"/>
    </location>
</feature>
<dbReference type="InterPro" id="IPR027954">
    <property type="entry name" value="Transcobalamin-like_C"/>
</dbReference>
<feature type="domain" description="SLH" evidence="1">
    <location>
        <begin position="1881"/>
        <end position="1940"/>
    </location>
</feature>